<accession>A0ABN7VQZ6</accession>
<organism evidence="1 2">
    <name type="scientific">Gigaspora margarita</name>
    <dbReference type="NCBI Taxonomy" id="4874"/>
    <lineage>
        <taxon>Eukaryota</taxon>
        <taxon>Fungi</taxon>
        <taxon>Fungi incertae sedis</taxon>
        <taxon>Mucoromycota</taxon>
        <taxon>Glomeromycotina</taxon>
        <taxon>Glomeromycetes</taxon>
        <taxon>Diversisporales</taxon>
        <taxon>Gigasporaceae</taxon>
        <taxon>Gigaspora</taxon>
    </lineage>
</organism>
<dbReference type="Proteomes" id="UP000789901">
    <property type="component" value="Unassembled WGS sequence"/>
</dbReference>
<keyword evidence="2" id="KW-1185">Reference proteome</keyword>
<reference evidence="1 2" key="1">
    <citation type="submission" date="2021-06" db="EMBL/GenBank/DDBJ databases">
        <authorList>
            <person name="Kallberg Y."/>
            <person name="Tangrot J."/>
            <person name="Rosling A."/>
        </authorList>
    </citation>
    <scope>NUCLEOTIDE SEQUENCE [LARGE SCALE GENOMIC DNA]</scope>
    <source>
        <strain evidence="1 2">120-4 pot B 10/14</strain>
    </source>
</reference>
<dbReference type="EMBL" id="CAJVQB010020393">
    <property type="protein sequence ID" value="CAG8794333.1"/>
    <property type="molecule type" value="Genomic_DNA"/>
</dbReference>
<gene>
    <name evidence="1" type="ORF">GMARGA_LOCUS21758</name>
</gene>
<name>A0ABN7VQZ6_GIGMA</name>
<evidence type="ECO:0000313" key="1">
    <source>
        <dbReference type="EMBL" id="CAG8794333.1"/>
    </source>
</evidence>
<sequence length="50" mass="5877">ANKKAMLSNFGQPPLDIVKHSNSFKAEDWVNWTCLYSIALIQHFYDKRCF</sequence>
<proteinExistence type="predicted"/>
<protein>
    <submittedName>
        <fullName evidence="1">189_t:CDS:1</fullName>
    </submittedName>
</protein>
<evidence type="ECO:0000313" key="2">
    <source>
        <dbReference type="Proteomes" id="UP000789901"/>
    </source>
</evidence>
<comment type="caution">
    <text evidence="1">The sequence shown here is derived from an EMBL/GenBank/DDBJ whole genome shotgun (WGS) entry which is preliminary data.</text>
</comment>
<feature type="non-terminal residue" evidence="1">
    <location>
        <position position="1"/>
    </location>
</feature>